<keyword evidence="2" id="KW-1185">Reference proteome</keyword>
<dbReference type="InterPro" id="IPR019504">
    <property type="entry name" value="Peptidase_U49_Lit_pept"/>
</dbReference>
<evidence type="ECO:0000313" key="2">
    <source>
        <dbReference type="Proteomes" id="UP000822331"/>
    </source>
</evidence>
<protein>
    <recommendedName>
        <fullName evidence="3">IrrE N-terminal-like domain-containing protein</fullName>
    </recommendedName>
</protein>
<proteinExistence type="predicted"/>
<sequence length="318" mass="35236">MEDETFVGDTLPNFSDLFIGYEARIQAIFDRNVAASSVHPPPKLQFTEEHSSMLFKCKPSAASVTADWHGIASLWAMSQGVGRLCAAMFNARRSGQARLDFEESSEAELGYHFIHEAKALARPRGHRWNTYFPKPDLQSDRSVAGDVFLFRAIEWILAHEVGHIASGHDDRAWTAQQSRDEEREADRFATCNVIGGLAADPGRQLGEKPSQDEIELERRAIAAGLGLVWVAIYEDTRTQDTDMYPAVAARIGDAMTGFGLTDDSPALEILSDFIKAWIDPEGQWPIAPPSDATARSAMDEACARLYDHAREARQRSPA</sequence>
<reference evidence="1 2" key="1">
    <citation type="journal article" date="2020" name="Science">
        <title>Unexpected conservation and global transmission of agrobacterial virulence plasmids.</title>
        <authorList>
            <person name="Weisberg A.J."/>
            <person name="Davis E.W. 2nd"/>
            <person name="Tabima J."/>
            <person name="Belcher M.S."/>
            <person name="Miller M."/>
            <person name="Kuo C.H."/>
            <person name="Loper J.E."/>
            <person name="Grunwald N.J."/>
            <person name="Putnam M.L."/>
            <person name="Chang J.H."/>
        </authorList>
    </citation>
    <scope>NUCLEOTIDE SEQUENCE [LARGE SCALE GENOMIC DNA]</scope>
    <source>
        <strain evidence="1 2">A19/93</strain>
    </source>
</reference>
<dbReference type="EMBL" id="JAAMCP010000015">
    <property type="protein sequence ID" value="NTF39567.1"/>
    <property type="molecule type" value="Genomic_DNA"/>
</dbReference>
<organism evidence="1 2">
    <name type="scientific">Agrobacterium rubi</name>
    <dbReference type="NCBI Taxonomy" id="28099"/>
    <lineage>
        <taxon>Bacteria</taxon>
        <taxon>Pseudomonadati</taxon>
        <taxon>Pseudomonadota</taxon>
        <taxon>Alphaproteobacteria</taxon>
        <taxon>Hyphomicrobiales</taxon>
        <taxon>Rhizobiaceae</taxon>
        <taxon>Rhizobium/Agrobacterium group</taxon>
        <taxon>Agrobacterium</taxon>
    </lineage>
</organism>
<gene>
    <name evidence="1" type="ORF">G6L72_22970</name>
</gene>
<dbReference type="RefSeq" id="WP_174003550.1">
    <property type="nucleotide sequence ID" value="NZ_JAAMCN010000019.1"/>
</dbReference>
<comment type="caution">
    <text evidence="1">The sequence shown here is derived from an EMBL/GenBank/DDBJ whole genome shotgun (WGS) entry which is preliminary data.</text>
</comment>
<dbReference type="Proteomes" id="UP000822331">
    <property type="component" value="Unassembled WGS sequence"/>
</dbReference>
<accession>A0ABX2JET0</accession>
<dbReference type="Pfam" id="PF10463">
    <property type="entry name" value="Peptidase_U49"/>
    <property type="match status" value="1"/>
</dbReference>
<evidence type="ECO:0000313" key="1">
    <source>
        <dbReference type="EMBL" id="NTF39567.1"/>
    </source>
</evidence>
<name>A0ABX2JET0_9HYPH</name>
<evidence type="ECO:0008006" key="3">
    <source>
        <dbReference type="Google" id="ProtNLM"/>
    </source>
</evidence>